<name>A0A4Y6Q0W5_PERCE</name>
<organism evidence="4 5">
    <name type="scientific">Persicimonas caeni</name>
    <dbReference type="NCBI Taxonomy" id="2292766"/>
    <lineage>
        <taxon>Bacteria</taxon>
        <taxon>Deltaproteobacteria</taxon>
        <taxon>Bradymonadales</taxon>
        <taxon>Bradymonadaceae</taxon>
        <taxon>Persicimonas</taxon>
    </lineage>
</organism>
<evidence type="ECO:0000256" key="1">
    <source>
        <dbReference type="ARBA" id="ARBA00008486"/>
    </source>
</evidence>
<proteinExistence type="inferred from homology"/>
<accession>A0A5B8YBX3</accession>
<dbReference type="EMBL" id="CP041186">
    <property type="protein sequence ID" value="QDG54224.1"/>
    <property type="molecule type" value="Genomic_DNA"/>
</dbReference>
<dbReference type="Gene3D" id="1.25.40.10">
    <property type="entry name" value="Tetratricopeptide repeat domain"/>
    <property type="match status" value="3"/>
</dbReference>
<dbReference type="PROSITE" id="PS51257">
    <property type="entry name" value="PROKAR_LIPOPROTEIN"/>
    <property type="match status" value="1"/>
</dbReference>
<dbReference type="InterPro" id="IPR011990">
    <property type="entry name" value="TPR-like_helical_dom_sf"/>
</dbReference>
<evidence type="ECO:0000313" key="5">
    <source>
        <dbReference type="Proteomes" id="UP000315995"/>
    </source>
</evidence>
<evidence type="ECO:0000256" key="3">
    <source>
        <dbReference type="SAM" id="SignalP"/>
    </source>
</evidence>
<dbReference type="Pfam" id="PF08238">
    <property type="entry name" value="Sel1"/>
    <property type="match status" value="8"/>
</dbReference>
<dbReference type="SMART" id="SM00671">
    <property type="entry name" value="SEL1"/>
    <property type="match status" value="10"/>
</dbReference>
<protein>
    <submittedName>
        <fullName evidence="4">Sel1 repeat family protein</fullName>
    </submittedName>
</protein>
<dbReference type="SUPFAM" id="SSF81901">
    <property type="entry name" value="HCP-like"/>
    <property type="match status" value="3"/>
</dbReference>
<evidence type="ECO:0000256" key="2">
    <source>
        <dbReference type="ARBA" id="ARBA00022737"/>
    </source>
</evidence>
<dbReference type="OrthoDB" id="5483576at2"/>
<feature type="signal peptide" evidence="3">
    <location>
        <begin position="1"/>
        <end position="27"/>
    </location>
</feature>
<accession>A0A4Y6Q0W5</accession>
<reference evidence="4 5" key="1">
    <citation type="submission" date="2019-06" db="EMBL/GenBank/DDBJ databases">
        <title>Persicimonas caeni gen. nov., sp. nov., a predatory bacterium isolated from solar saltern.</title>
        <authorList>
            <person name="Wang S."/>
        </authorList>
    </citation>
    <scope>NUCLEOTIDE SEQUENCE [LARGE SCALE GENOMIC DNA]</scope>
    <source>
        <strain evidence="4 5">YN101</strain>
    </source>
</reference>
<dbReference type="PANTHER" id="PTHR13891:SF1">
    <property type="entry name" value="CYTOCHROME C OXIDASE ASSEMBLY FACTOR 7"/>
    <property type="match status" value="1"/>
</dbReference>
<keyword evidence="5" id="KW-1185">Reference proteome</keyword>
<gene>
    <name evidence="4" type="ORF">FIV42_26815</name>
</gene>
<dbReference type="Proteomes" id="UP000315995">
    <property type="component" value="Chromosome"/>
</dbReference>
<feature type="chain" id="PRO_5030106830" evidence="3">
    <location>
        <begin position="28"/>
        <end position="832"/>
    </location>
</feature>
<dbReference type="AlphaFoldDB" id="A0A4Y6Q0W5"/>
<evidence type="ECO:0000313" key="4">
    <source>
        <dbReference type="EMBL" id="QDG54224.1"/>
    </source>
</evidence>
<keyword evidence="2" id="KW-0677">Repeat</keyword>
<dbReference type="InterPro" id="IPR006597">
    <property type="entry name" value="Sel1-like"/>
</dbReference>
<keyword evidence="3" id="KW-0732">Signal</keyword>
<comment type="similarity">
    <text evidence="1">Belongs to the hcp beta-lactamase family.</text>
</comment>
<dbReference type="PANTHER" id="PTHR13891">
    <property type="entry name" value="CYTOCHROME C OXIDASE ASSEMBLY FACTOR 7"/>
    <property type="match status" value="1"/>
</dbReference>
<sequence>MMNLRLILVSPLLIATAFLLSCSTAQAPDAQGDLSKQGPCAASWNLRYERLVGHKCYPKRVVEAAKAGCKAGEKTSCKVARAVSRYNRTTHLDLEDGAVATAAAAGCKAGEGDGCALHGLELLAMRFDAQAAKIFGRGCKLGSRASCFEAARLKGEKPAFDMAHNTCDAQQPVPCRQQACRRGDGASCRVLGRFAEDGEHLERNLGEAVTYYEKACMLADMAGCGALGRFYARGQVVPRQTGVARKLFAWGCGPDNTEACVGAARMLAEGLGGERDPQAAEKLYSAACEGESGIACRELASLYKTAIVFRTKRAEIASYFGKGCELGDGPACAHRAEIELAKKPLDEQAVARVESLYRSACDAKFADGCKQGADRFYFGNGVPSNEKVAIELASKACELGSALHCTRAADGYRFGRGVSVDDKRATELVERGIELHKDACGDEQGRGCFYAAHAIAHGFPREKKLEEARAFLEKACEDGAKGACREIASQYVIGEIYPRERQRGIEKLRSLCDKGDNASCDTLADELSFGLGGESELADGLDYHRRGCFWYSNDAACVKLGLHYLRGHGAQRDAKKAFEYAFRACSEDGERQGCTGAGVTVLRSHPESDDEKSMPDLLQQYCVYDGNDSVCTPLARMYETGYSLPREPYRALSLYERVCDAEVGFSSEACSRAELVRLAKKTDDDADKSPKDLDKACKAGDAASCVLLARHHEFGTTDTNRFRKALPHYRKACELGSADACTIYVTLSFEEGQPWGAKFYEELAWACQKGTALMCYQWGNYMGSHNWDIFVRMNQAACAKGNQVACRLLERNLEPLELEAESSAKASSADKR</sequence>
<dbReference type="InterPro" id="IPR040239">
    <property type="entry name" value="HcpB-like"/>
</dbReference>